<comment type="similarity">
    <text evidence="1 7">Belongs to the acylphosphatase family.</text>
</comment>
<evidence type="ECO:0000256" key="4">
    <source>
        <dbReference type="ARBA" id="ARBA00022801"/>
    </source>
</evidence>
<organism evidence="10 11">
    <name type="scientific">Agrococcus sediminis</name>
    <dbReference type="NCBI Taxonomy" id="2599924"/>
    <lineage>
        <taxon>Bacteria</taxon>
        <taxon>Bacillati</taxon>
        <taxon>Actinomycetota</taxon>
        <taxon>Actinomycetes</taxon>
        <taxon>Micrococcales</taxon>
        <taxon>Microbacteriaceae</taxon>
        <taxon>Agrococcus</taxon>
    </lineage>
</organism>
<dbReference type="OrthoDB" id="3182027at2"/>
<keyword evidence="4 6" id="KW-0378">Hydrolase</keyword>
<feature type="compositionally biased region" description="Basic and acidic residues" evidence="8">
    <location>
        <begin position="73"/>
        <end position="93"/>
    </location>
</feature>
<dbReference type="InterPro" id="IPR001792">
    <property type="entry name" value="Acylphosphatase-like_dom"/>
</dbReference>
<sequence length="93" mass="9958">MTATDRIRRRFVVHGSVQGVGFRMAAAHEARRLGVAGSVRNRVDGTVEAEVEGTADAVRAMDAWLAQGPPSARVDRVDAAEAEPRGDEGFRIA</sequence>
<dbReference type="Proteomes" id="UP000323221">
    <property type="component" value="Unassembled WGS sequence"/>
</dbReference>
<comment type="catalytic activity">
    <reaction evidence="5 6">
        <text>an acyl phosphate + H2O = a carboxylate + phosphate + H(+)</text>
        <dbReference type="Rhea" id="RHEA:14965"/>
        <dbReference type="ChEBI" id="CHEBI:15377"/>
        <dbReference type="ChEBI" id="CHEBI:15378"/>
        <dbReference type="ChEBI" id="CHEBI:29067"/>
        <dbReference type="ChEBI" id="CHEBI:43474"/>
        <dbReference type="ChEBI" id="CHEBI:59918"/>
        <dbReference type="EC" id="3.6.1.7"/>
    </reaction>
</comment>
<evidence type="ECO:0000313" key="11">
    <source>
        <dbReference type="Proteomes" id="UP000323221"/>
    </source>
</evidence>
<dbReference type="SUPFAM" id="SSF54975">
    <property type="entry name" value="Acylphosphatase/BLUF domain-like"/>
    <property type="match status" value="1"/>
</dbReference>
<dbReference type="Gene3D" id="3.30.70.100">
    <property type="match status" value="1"/>
</dbReference>
<keyword evidence="11" id="KW-1185">Reference proteome</keyword>
<dbReference type="EC" id="3.6.1.7" evidence="2 6"/>
<dbReference type="PRINTS" id="PR00112">
    <property type="entry name" value="ACYLPHPHTASE"/>
</dbReference>
<feature type="region of interest" description="Disordered" evidence="8">
    <location>
        <begin position="70"/>
        <end position="93"/>
    </location>
</feature>
<dbReference type="GO" id="GO:0003998">
    <property type="term" value="F:acylphosphatase activity"/>
    <property type="evidence" value="ECO:0007669"/>
    <property type="project" value="UniProtKB-EC"/>
</dbReference>
<evidence type="ECO:0000256" key="2">
    <source>
        <dbReference type="ARBA" id="ARBA00012150"/>
    </source>
</evidence>
<evidence type="ECO:0000256" key="5">
    <source>
        <dbReference type="ARBA" id="ARBA00047645"/>
    </source>
</evidence>
<feature type="domain" description="Acylphosphatase-like" evidence="9">
    <location>
        <begin position="8"/>
        <end position="93"/>
    </location>
</feature>
<dbReference type="PANTHER" id="PTHR10029:SF3">
    <property type="entry name" value="ACYLPHOSPHATASE-RELATED"/>
    <property type="match status" value="1"/>
</dbReference>
<dbReference type="EMBL" id="VOIR01000014">
    <property type="protein sequence ID" value="KAA6432889.1"/>
    <property type="molecule type" value="Genomic_DNA"/>
</dbReference>
<evidence type="ECO:0000256" key="7">
    <source>
        <dbReference type="RuleBase" id="RU004168"/>
    </source>
</evidence>
<evidence type="ECO:0000259" key="9">
    <source>
        <dbReference type="PROSITE" id="PS51160"/>
    </source>
</evidence>
<dbReference type="InterPro" id="IPR036046">
    <property type="entry name" value="Acylphosphatase-like_dom_sf"/>
</dbReference>
<dbReference type="InterPro" id="IPR017968">
    <property type="entry name" value="Acylphosphatase_CS"/>
</dbReference>
<accession>A0A5M8QAC5</accession>
<gene>
    <name evidence="10" type="ORF">FQ330_07930</name>
</gene>
<name>A0A5M8QAC5_9MICO</name>
<evidence type="ECO:0000256" key="8">
    <source>
        <dbReference type="SAM" id="MobiDB-lite"/>
    </source>
</evidence>
<feature type="active site" evidence="6">
    <location>
        <position position="23"/>
    </location>
</feature>
<dbReference type="RefSeq" id="WP_146356577.1">
    <property type="nucleotide sequence ID" value="NZ_VOIR01000014.1"/>
</dbReference>
<reference evidence="10 11" key="1">
    <citation type="submission" date="2019-08" db="EMBL/GenBank/DDBJ databases">
        <title>Agrococcus lahaulensis sp. nov., isolated from a cold desert of the Indian Himalayas.</title>
        <authorList>
            <person name="Qu J.H."/>
        </authorList>
    </citation>
    <scope>NUCLEOTIDE SEQUENCE [LARGE SCALE GENOMIC DNA]</scope>
    <source>
        <strain evidence="10 11">NS18</strain>
    </source>
</reference>
<comment type="caution">
    <text evidence="10">The sequence shown here is derived from an EMBL/GenBank/DDBJ whole genome shotgun (WGS) entry which is preliminary data.</text>
</comment>
<proteinExistence type="inferred from homology"/>
<dbReference type="InterPro" id="IPR020456">
    <property type="entry name" value="Acylphosphatase"/>
</dbReference>
<protein>
    <recommendedName>
        <fullName evidence="3 6">acylphosphatase</fullName>
        <ecNumber evidence="2 6">3.6.1.7</ecNumber>
    </recommendedName>
</protein>
<evidence type="ECO:0000256" key="3">
    <source>
        <dbReference type="ARBA" id="ARBA00015991"/>
    </source>
</evidence>
<dbReference type="PANTHER" id="PTHR10029">
    <property type="entry name" value="ACYLPHOSPHATASE"/>
    <property type="match status" value="1"/>
</dbReference>
<dbReference type="PROSITE" id="PS51160">
    <property type="entry name" value="ACYLPHOSPHATASE_3"/>
    <property type="match status" value="1"/>
</dbReference>
<evidence type="ECO:0000256" key="1">
    <source>
        <dbReference type="ARBA" id="ARBA00005614"/>
    </source>
</evidence>
<feature type="active site" evidence="6">
    <location>
        <position position="41"/>
    </location>
</feature>
<evidence type="ECO:0000256" key="6">
    <source>
        <dbReference type="PROSITE-ProRule" id="PRU00520"/>
    </source>
</evidence>
<dbReference type="PROSITE" id="PS00150">
    <property type="entry name" value="ACYLPHOSPHATASE_1"/>
    <property type="match status" value="1"/>
</dbReference>
<dbReference type="AlphaFoldDB" id="A0A5M8QAC5"/>
<evidence type="ECO:0000313" key="10">
    <source>
        <dbReference type="EMBL" id="KAA6432889.1"/>
    </source>
</evidence>
<dbReference type="Pfam" id="PF00708">
    <property type="entry name" value="Acylphosphatase"/>
    <property type="match status" value="1"/>
</dbReference>